<dbReference type="SMART" id="SM00933">
    <property type="entry name" value="NurA"/>
    <property type="match status" value="1"/>
</dbReference>
<evidence type="ECO:0000259" key="1">
    <source>
        <dbReference type="SMART" id="SM00933"/>
    </source>
</evidence>
<accession>A0A938XSX0</accession>
<feature type="domain" description="NurA" evidence="1">
    <location>
        <begin position="63"/>
        <end position="303"/>
    </location>
</feature>
<dbReference type="Proteomes" id="UP000774000">
    <property type="component" value="Unassembled WGS sequence"/>
</dbReference>
<gene>
    <name evidence="2" type="ORF">JOC47_002089</name>
</gene>
<dbReference type="AlphaFoldDB" id="A0A938XSX0"/>
<name>A0A938XSX0_9FIRM</name>
<organism evidence="2 3">
    <name type="scientific">Halanaerobacter jeridensis</name>
    <dbReference type="NCBI Taxonomy" id="706427"/>
    <lineage>
        <taxon>Bacteria</taxon>
        <taxon>Bacillati</taxon>
        <taxon>Bacillota</taxon>
        <taxon>Clostridia</taxon>
        <taxon>Halanaerobiales</taxon>
        <taxon>Halobacteroidaceae</taxon>
        <taxon>Halanaerobacter</taxon>
    </lineage>
</organism>
<protein>
    <recommendedName>
        <fullName evidence="1">NurA domain-containing protein</fullName>
    </recommendedName>
</protein>
<evidence type="ECO:0000313" key="2">
    <source>
        <dbReference type="EMBL" id="MBM7557234.1"/>
    </source>
</evidence>
<proteinExistence type="predicted"/>
<evidence type="ECO:0000313" key="3">
    <source>
        <dbReference type="Proteomes" id="UP000774000"/>
    </source>
</evidence>
<keyword evidence="3" id="KW-1185">Reference proteome</keyword>
<comment type="caution">
    <text evidence="2">The sequence shown here is derived from an EMBL/GenBank/DDBJ whole genome shotgun (WGS) entry which is preliminary data.</text>
</comment>
<reference evidence="2" key="1">
    <citation type="submission" date="2021-01" db="EMBL/GenBank/DDBJ databases">
        <title>Genomic Encyclopedia of Type Strains, Phase IV (KMG-IV): sequencing the most valuable type-strain genomes for metagenomic binning, comparative biology and taxonomic classification.</title>
        <authorList>
            <person name="Goeker M."/>
        </authorList>
    </citation>
    <scope>NUCLEOTIDE SEQUENCE</scope>
    <source>
        <strain evidence="2">DSM 23230</strain>
    </source>
</reference>
<sequence length="334" mass="38718">MLEITSELKESLQDCNQYLKEKYDYKSEIDESKLRQLIKDELGQFKILNDLEQEELQQWTQSGSIIGVDGSINTLGKIYPHYLSVLQGLAKNTIKSEDEVVNHTVFSPLIESDRDKVFKKMKKEESDNAQEVAGKITSSLLADLEIKVAQESIRKWQPKLIMMDGSLSRYKFQAEESWEQLVELALQEKVLLVGVIEEIGTHKISENLKDFLPEKMQNMYDRELLFGLLKQREIMKIDDITLTHGFKKSFFRSSRDPGVIGLDMLKEQQTELDFVARVVYALTPQDSRGIPIWLDIVDNEVRISNKMLDAMVDNYIDADLKQKLFHSKRSDRIY</sequence>
<dbReference type="Pfam" id="PF09376">
    <property type="entry name" value="NurA"/>
    <property type="match status" value="1"/>
</dbReference>
<dbReference type="InterPro" id="IPR018977">
    <property type="entry name" value="NurA_domain"/>
</dbReference>
<dbReference type="RefSeq" id="WP_204701987.1">
    <property type="nucleotide sequence ID" value="NZ_JAFBDQ010000010.1"/>
</dbReference>
<dbReference type="EMBL" id="JAFBDQ010000010">
    <property type="protein sequence ID" value="MBM7557234.1"/>
    <property type="molecule type" value="Genomic_DNA"/>
</dbReference>